<dbReference type="RefSeq" id="WP_306848767.1">
    <property type="nucleotide sequence ID" value="NZ_JAUSSK010000002.1"/>
</dbReference>
<evidence type="ECO:0000256" key="6">
    <source>
        <dbReference type="ARBA" id="ARBA00023136"/>
    </source>
</evidence>
<gene>
    <name evidence="9" type="ORF">J2T07_001567</name>
</gene>
<dbReference type="NCBIfam" id="TIGR00711">
    <property type="entry name" value="efflux_EmrB"/>
    <property type="match status" value="1"/>
</dbReference>
<evidence type="ECO:0000256" key="3">
    <source>
        <dbReference type="ARBA" id="ARBA00022475"/>
    </source>
</evidence>
<dbReference type="SUPFAM" id="SSF103473">
    <property type="entry name" value="MFS general substrate transporter"/>
    <property type="match status" value="1"/>
</dbReference>
<dbReference type="Proteomes" id="UP001237737">
    <property type="component" value="Unassembled WGS sequence"/>
</dbReference>
<evidence type="ECO:0000256" key="4">
    <source>
        <dbReference type="ARBA" id="ARBA00022692"/>
    </source>
</evidence>
<comment type="subcellular location">
    <subcellularLocation>
        <location evidence="1">Cell membrane</location>
        <topology evidence="1">Multi-pass membrane protein</topology>
    </subcellularLocation>
</comment>
<evidence type="ECO:0000256" key="5">
    <source>
        <dbReference type="ARBA" id="ARBA00022989"/>
    </source>
</evidence>
<dbReference type="PROSITE" id="PS50850">
    <property type="entry name" value="MFS"/>
    <property type="match status" value="1"/>
</dbReference>
<evidence type="ECO:0000256" key="2">
    <source>
        <dbReference type="ARBA" id="ARBA00022448"/>
    </source>
</evidence>
<keyword evidence="6 7" id="KW-0472">Membrane</keyword>
<dbReference type="Pfam" id="PF07690">
    <property type="entry name" value="MFS_1"/>
    <property type="match status" value="1"/>
</dbReference>
<dbReference type="PANTHER" id="PTHR42718">
    <property type="entry name" value="MAJOR FACILITATOR SUPERFAMILY MULTIDRUG TRANSPORTER MFSC"/>
    <property type="match status" value="1"/>
</dbReference>
<protein>
    <submittedName>
        <fullName evidence="9">EmrB/QacA subfamily drug resistance transporter</fullName>
    </submittedName>
</protein>
<keyword evidence="10" id="KW-1185">Reference proteome</keyword>
<feature type="transmembrane region" description="Helical" evidence="7">
    <location>
        <begin position="284"/>
        <end position="307"/>
    </location>
</feature>
<feature type="transmembrane region" description="Helical" evidence="7">
    <location>
        <begin position="29"/>
        <end position="50"/>
    </location>
</feature>
<evidence type="ECO:0000256" key="7">
    <source>
        <dbReference type="SAM" id="Phobius"/>
    </source>
</evidence>
<organism evidence="9 10">
    <name type="scientific">Luteibacter jiangsuensis</name>
    <dbReference type="NCBI Taxonomy" id="637577"/>
    <lineage>
        <taxon>Bacteria</taxon>
        <taxon>Pseudomonadati</taxon>
        <taxon>Pseudomonadota</taxon>
        <taxon>Gammaproteobacteria</taxon>
        <taxon>Lysobacterales</taxon>
        <taxon>Rhodanobacteraceae</taxon>
        <taxon>Luteibacter</taxon>
    </lineage>
</organism>
<feature type="transmembrane region" description="Helical" evidence="7">
    <location>
        <begin position="489"/>
        <end position="509"/>
    </location>
</feature>
<feature type="transmembrane region" description="Helical" evidence="7">
    <location>
        <begin position="123"/>
        <end position="144"/>
    </location>
</feature>
<keyword evidence="5 7" id="KW-1133">Transmembrane helix</keyword>
<dbReference type="InterPro" id="IPR036259">
    <property type="entry name" value="MFS_trans_sf"/>
</dbReference>
<dbReference type="EMBL" id="JAUSSK010000002">
    <property type="protein sequence ID" value="MDQ0009390.1"/>
    <property type="molecule type" value="Genomic_DNA"/>
</dbReference>
<evidence type="ECO:0000313" key="9">
    <source>
        <dbReference type="EMBL" id="MDQ0009390.1"/>
    </source>
</evidence>
<dbReference type="Gene3D" id="1.20.1250.20">
    <property type="entry name" value="MFS general substrate transporter like domains"/>
    <property type="match status" value="1"/>
</dbReference>
<feature type="transmembrane region" description="Helical" evidence="7">
    <location>
        <begin position="423"/>
        <end position="441"/>
    </location>
</feature>
<dbReference type="InterPro" id="IPR020846">
    <property type="entry name" value="MFS_dom"/>
</dbReference>
<feature type="domain" description="Major facilitator superfamily (MFS) profile" evidence="8">
    <location>
        <begin position="28"/>
        <end position="513"/>
    </location>
</feature>
<name>A0ABT9SWM1_9GAMM</name>
<feature type="transmembrane region" description="Helical" evidence="7">
    <location>
        <begin position="246"/>
        <end position="263"/>
    </location>
</feature>
<reference evidence="9 10" key="1">
    <citation type="submission" date="2023-07" db="EMBL/GenBank/DDBJ databases">
        <title>Sorghum-associated microbial communities from plants grown in Nebraska, USA.</title>
        <authorList>
            <person name="Schachtman D."/>
        </authorList>
    </citation>
    <scope>NUCLEOTIDE SEQUENCE [LARGE SCALE GENOMIC DNA]</scope>
    <source>
        <strain evidence="9 10">CC60</strain>
    </source>
</reference>
<dbReference type="CDD" id="cd17321">
    <property type="entry name" value="MFS_MMR_MDR_like"/>
    <property type="match status" value="1"/>
</dbReference>
<keyword evidence="3" id="KW-1003">Cell membrane</keyword>
<keyword evidence="4 7" id="KW-0812">Transmembrane</keyword>
<evidence type="ECO:0000259" key="8">
    <source>
        <dbReference type="PROSITE" id="PS50850"/>
    </source>
</evidence>
<keyword evidence="2" id="KW-0813">Transport</keyword>
<feature type="transmembrane region" description="Helical" evidence="7">
    <location>
        <begin position="214"/>
        <end position="234"/>
    </location>
</feature>
<feature type="transmembrane region" description="Helical" evidence="7">
    <location>
        <begin position="181"/>
        <end position="202"/>
    </location>
</feature>
<sequence length="525" mass="53898">MTPLGPHPCDRAASGDAVDCGDVARRWTLVAAIVGSGMAFVDGTIVNVALPAIQKALDATTADAQWVMEAYALLLSALLLVGGVLGDRFGRRRVFMIGTAVFTLASLVCAGAPDIAALIGGRAIQGFGAALLVPGSLALISSAFPKERRGAAIGTWSAFSGITAAAGPVLGGYLVEHVSWHWAFLINLPLGVALVAICWWRVPESRGGLASGQLDASGAVLATLGLAGVVFALIEGPQRGWSAPSVAGSVCVGVAALVAFILVERRTTTPMLPLHLFRNRDFSAANALTLLLYAALGGSLFFVPLNLIQVQGYGATGAGASLLPLIAIMFALSRWTGQLVDRVGARLPLMVGPLVAAAGFVLYALPGVGASYWTTFFPASCVLGLGMSIVVAPLTTTVMNALDPSLAGTASGVNNAISRTAGLLAIAVFGVMLTEVFNATLDVRLATLRLDSDTMHDIVAQRAKLAGIQVANADARRVIGESFIAGFRAVMLFSAGLSVLSALVAALGLSGRQATRASVNGDLQR</sequence>
<comment type="caution">
    <text evidence="9">The sequence shown here is derived from an EMBL/GenBank/DDBJ whole genome shotgun (WGS) entry which is preliminary data.</text>
</comment>
<dbReference type="InterPro" id="IPR004638">
    <property type="entry name" value="EmrB-like"/>
</dbReference>
<feature type="transmembrane region" description="Helical" evidence="7">
    <location>
        <begin position="70"/>
        <end position="87"/>
    </location>
</feature>
<dbReference type="InterPro" id="IPR011701">
    <property type="entry name" value="MFS"/>
</dbReference>
<feature type="transmembrane region" description="Helical" evidence="7">
    <location>
        <begin position="156"/>
        <end position="175"/>
    </location>
</feature>
<feature type="transmembrane region" description="Helical" evidence="7">
    <location>
        <begin position="347"/>
        <end position="365"/>
    </location>
</feature>
<dbReference type="Gene3D" id="1.20.1720.10">
    <property type="entry name" value="Multidrug resistance protein D"/>
    <property type="match status" value="1"/>
</dbReference>
<evidence type="ECO:0000256" key="1">
    <source>
        <dbReference type="ARBA" id="ARBA00004651"/>
    </source>
</evidence>
<feature type="transmembrane region" description="Helical" evidence="7">
    <location>
        <begin position="313"/>
        <end position="335"/>
    </location>
</feature>
<proteinExistence type="predicted"/>
<dbReference type="PANTHER" id="PTHR42718:SF42">
    <property type="entry name" value="EXPORT PROTEIN"/>
    <property type="match status" value="1"/>
</dbReference>
<feature type="transmembrane region" description="Helical" evidence="7">
    <location>
        <begin position="377"/>
        <end position="402"/>
    </location>
</feature>
<evidence type="ECO:0000313" key="10">
    <source>
        <dbReference type="Proteomes" id="UP001237737"/>
    </source>
</evidence>
<accession>A0ABT9SWM1</accession>
<feature type="transmembrane region" description="Helical" evidence="7">
    <location>
        <begin position="94"/>
        <end position="117"/>
    </location>
</feature>